<evidence type="ECO:0000256" key="4">
    <source>
        <dbReference type="ARBA" id="ARBA00022692"/>
    </source>
</evidence>
<keyword evidence="3" id="KW-0444">Lipid biosynthesis</keyword>
<evidence type="ECO:0000256" key="10">
    <source>
        <dbReference type="ARBA" id="ARBA00023136"/>
    </source>
</evidence>
<keyword evidence="11" id="KW-1207">Sterol metabolism</keyword>
<evidence type="ECO:0000256" key="7">
    <source>
        <dbReference type="ARBA" id="ARBA00022989"/>
    </source>
</evidence>
<dbReference type="InterPro" id="IPR005352">
    <property type="entry name" value="Erg28"/>
</dbReference>
<evidence type="ECO:0000256" key="3">
    <source>
        <dbReference type="ARBA" id="ARBA00022516"/>
    </source>
</evidence>
<keyword evidence="4 13" id="KW-0812">Transmembrane</keyword>
<dbReference type="PANTHER" id="PTHR15451">
    <property type="entry name" value="ERGOSTEROL BIOSYNTHETIC PROTEIN 28-RELATED"/>
    <property type="match status" value="1"/>
</dbReference>
<comment type="subcellular location">
    <subcellularLocation>
        <location evidence="1">Endoplasmic reticulum membrane</location>
        <topology evidence="1">Multi-pass membrane protein</topology>
    </subcellularLocation>
</comment>
<proteinExistence type="inferred from homology"/>
<keyword evidence="8" id="KW-0756">Sterol biosynthesis</keyword>
<organism evidence="14 15">
    <name type="scientific">Malassezia cuniculi</name>
    <dbReference type="NCBI Taxonomy" id="948313"/>
    <lineage>
        <taxon>Eukaryota</taxon>
        <taxon>Fungi</taxon>
        <taxon>Dikarya</taxon>
        <taxon>Basidiomycota</taxon>
        <taxon>Ustilaginomycotina</taxon>
        <taxon>Malasseziomycetes</taxon>
        <taxon>Malasseziales</taxon>
        <taxon>Malasseziaceae</taxon>
        <taxon>Malassezia</taxon>
    </lineage>
</organism>
<evidence type="ECO:0000256" key="1">
    <source>
        <dbReference type="ARBA" id="ARBA00004477"/>
    </source>
</evidence>
<dbReference type="GO" id="GO:0005789">
    <property type="term" value="C:endoplasmic reticulum membrane"/>
    <property type="evidence" value="ECO:0007669"/>
    <property type="project" value="UniProtKB-SubCell"/>
</dbReference>
<dbReference type="Proteomes" id="UP001219933">
    <property type="component" value="Chromosome 5"/>
</dbReference>
<evidence type="ECO:0000256" key="13">
    <source>
        <dbReference type="SAM" id="Phobius"/>
    </source>
</evidence>
<dbReference type="AlphaFoldDB" id="A0AAF0JD13"/>
<keyword evidence="5" id="KW-0256">Endoplasmic reticulum</keyword>
<evidence type="ECO:0000256" key="2">
    <source>
        <dbReference type="ARBA" id="ARBA00005377"/>
    </source>
</evidence>
<keyword evidence="7 13" id="KW-1133">Transmembrane helix</keyword>
<sequence length="122" mass="13470">MNDLLPQVNFNFPQGTLPKWLLLVGATAVLNAIQNIFQPSFSTKVYSSAKGVAQVTPLSARMFAVWNLTSAMVRIYAAYHIYEEAETLIFRTTKIGAGIVSPLIVASTSLYAMIAQYKFYIA</sequence>
<dbReference type="GO" id="GO:0016126">
    <property type="term" value="P:sterol biosynthetic process"/>
    <property type="evidence" value="ECO:0007669"/>
    <property type="project" value="UniProtKB-KW"/>
</dbReference>
<evidence type="ECO:0000256" key="12">
    <source>
        <dbReference type="ARBA" id="ARBA00023221"/>
    </source>
</evidence>
<evidence type="ECO:0000256" key="9">
    <source>
        <dbReference type="ARBA" id="ARBA00023098"/>
    </source>
</evidence>
<evidence type="ECO:0000313" key="14">
    <source>
        <dbReference type="EMBL" id="WFD36466.1"/>
    </source>
</evidence>
<evidence type="ECO:0000313" key="15">
    <source>
        <dbReference type="Proteomes" id="UP001219933"/>
    </source>
</evidence>
<dbReference type="EMBL" id="CP119881">
    <property type="protein sequence ID" value="WFD36466.1"/>
    <property type="molecule type" value="Genomic_DNA"/>
</dbReference>
<evidence type="ECO:0000256" key="8">
    <source>
        <dbReference type="ARBA" id="ARBA00023011"/>
    </source>
</evidence>
<dbReference type="Pfam" id="PF03694">
    <property type="entry name" value="Erg28"/>
    <property type="match status" value="1"/>
</dbReference>
<keyword evidence="6" id="KW-0752">Steroid biosynthesis</keyword>
<evidence type="ECO:0000256" key="11">
    <source>
        <dbReference type="ARBA" id="ARBA00023166"/>
    </source>
</evidence>
<accession>A0AAF0JD13</accession>
<dbReference type="GO" id="GO:0030674">
    <property type="term" value="F:protein-macromolecule adaptor activity"/>
    <property type="evidence" value="ECO:0007669"/>
    <property type="project" value="TreeGrafter"/>
</dbReference>
<reference evidence="14" key="1">
    <citation type="submission" date="2023-03" db="EMBL/GenBank/DDBJ databases">
        <title>Mating type loci evolution in Malassezia.</title>
        <authorList>
            <person name="Coelho M.A."/>
        </authorList>
    </citation>
    <scope>NUCLEOTIDE SEQUENCE</scope>
    <source>
        <strain evidence="14">CBS 11721</strain>
    </source>
</reference>
<name>A0AAF0JD13_9BASI</name>
<comment type="similarity">
    <text evidence="2">Belongs to the ERG28 family.</text>
</comment>
<keyword evidence="9" id="KW-0443">Lipid metabolism</keyword>
<keyword evidence="10 13" id="KW-0472">Membrane</keyword>
<dbReference type="PANTHER" id="PTHR15451:SF19">
    <property type="entry name" value="ERGOSTEROL BIOSYNTHETIC PROTEIN 28 HOMOLOG"/>
    <property type="match status" value="1"/>
</dbReference>
<gene>
    <name evidence="14" type="primary">ERG28</name>
    <name evidence="14" type="ORF">MCUN1_003345</name>
</gene>
<feature type="transmembrane region" description="Helical" evidence="13">
    <location>
        <begin position="99"/>
        <end position="120"/>
    </location>
</feature>
<evidence type="ECO:0000256" key="6">
    <source>
        <dbReference type="ARBA" id="ARBA00022955"/>
    </source>
</evidence>
<protein>
    <submittedName>
        <fullName evidence="14">Ergosterol biosynthesis protein</fullName>
    </submittedName>
</protein>
<feature type="transmembrane region" description="Helical" evidence="13">
    <location>
        <begin position="20"/>
        <end position="37"/>
    </location>
</feature>
<keyword evidence="12" id="KW-0753">Steroid metabolism</keyword>
<evidence type="ECO:0000256" key="5">
    <source>
        <dbReference type="ARBA" id="ARBA00022824"/>
    </source>
</evidence>
<keyword evidence="15" id="KW-1185">Reference proteome</keyword>